<dbReference type="Proteomes" id="UP000054477">
    <property type="component" value="Unassembled WGS sequence"/>
</dbReference>
<evidence type="ECO:0000313" key="8">
    <source>
        <dbReference type="Proteomes" id="UP000054477"/>
    </source>
</evidence>
<dbReference type="InterPro" id="IPR013907">
    <property type="entry name" value="Sds3"/>
</dbReference>
<comment type="subcellular location">
    <subcellularLocation>
        <location evidence="1">Nucleus</location>
    </subcellularLocation>
</comment>
<evidence type="ECO:0000256" key="1">
    <source>
        <dbReference type="ARBA" id="ARBA00004123"/>
    </source>
</evidence>
<dbReference type="SMART" id="SM01401">
    <property type="entry name" value="Sds3"/>
    <property type="match status" value="1"/>
</dbReference>
<feature type="region of interest" description="Disordered" evidence="6">
    <location>
        <begin position="300"/>
        <end position="331"/>
    </location>
</feature>
<reference evidence="8" key="2">
    <citation type="submission" date="2015-01" db="EMBL/GenBank/DDBJ databases">
        <title>Evolutionary Origins and Diversification of the Mycorrhizal Mutualists.</title>
        <authorList>
            <consortium name="DOE Joint Genome Institute"/>
            <consortium name="Mycorrhizal Genomics Consortium"/>
            <person name="Kohler A."/>
            <person name="Kuo A."/>
            <person name="Nagy L.G."/>
            <person name="Floudas D."/>
            <person name="Copeland A."/>
            <person name="Barry K.W."/>
            <person name="Cichocki N."/>
            <person name="Veneault-Fourrey C."/>
            <person name="LaButti K."/>
            <person name="Lindquist E.A."/>
            <person name="Lipzen A."/>
            <person name="Lundell T."/>
            <person name="Morin E."/>
            <person name="Murat C."/>
            <person name="Riley R."/>
            <person name="Ohm R."/>
            <person name="Sun H."/>
            <person name="Tunlid A."/>
            <person name="Henrissat B."/>
            <person name="Grigoriev I.V."/>
            <person name="Hibbett D.S."/>
            <person name="Martin F."/>
        </authorList>
    </citation>
    <scope>NUCLEOTIDE SEQUENCE [LARGE SCALE GENOMIC DNA]</scope>
    <source>
        <strain evidence="8">LaAM-08-1</strain>
    </source>
</reference>
<dbReference type="EMBL" id="KN838551">
    <property type="protein sequence ID" value="KIK06709.1"/>
    <property type="molecule type" value="Genomic_DNA"/>
</dbReference>
<evidence type="ECO:0000313" key="7">
    <source>
        <dbReference type="EMBL" id="KIK06709.1"/>
    </source>
</evidence>
<keyword evidence="8" id="KW-1185">Reference proteome</keyword>
<evidence type="ECO:0000256" key="2">
    <source>
        <dbReference type="ARBA" id="ARBA00022491"/>
    </source>
</evidence>
<proteinExistence type="predicted"/>
<evidence type="ECO:0000256" key="6">
    <source>
        <dbReference type="SAM" id="MobiDB-lite"/>
    </source>
</evidence>
<evidence type="ECO:0000256" key="3">
    <source>
        <dbReference type="ARBA" id="ARBA00023015"/>
    </source>
</evidence>
<dbReference type="AlphaFoldDB" id="A0A0C9XYF4"/>
<reference evidence="7 8" key="1">
    <citation type="submission" date="2014-04" db="EMBL/GenBank/DDBJ databases">
        <authorList>
            <consortium name="DOE Joint Genome Institute"/>
            <person name="Kuo A."/>
            <person name="Kohler A."/>
            <person name="Nagy L.G."/>
            <person name="Floudas D."/>
            <person name="Copeland A."/>
            <person name="Barry K.W."/>
            <person name="Cichocki N."/>
            <person name="Veneault-Fourrey C."/>
            <person name="LaButti K."/>
            <person name="Lindquist E.A."/>
            <person name="Lipzen A."/>
            <person name="Lundell T."/>
            <person name="Morin E."/>
            <person name="Murat C."/>
            <person name="Sun H."/>
            <person name="Tunlid A."/>
            <person name="Henrissat B."/>
            <person name="Grigoriev I.V."/>
            <person name="Hibbett D.S."/>
            <person name="Martin F."/>
            <person name="Nordberg H.P."/>
            <person name="Cantor M.N."/>
            <person name="Hua S.X."/>
        </authorList>
    </citation>
    <scope>NUCLEOTIDE SEQUENCE [LARGE SCALE GENOMIC DNA]</scope>
    <source>
        <strain evidence="7 8">LaAM-08-1</strain>
    </source>
</reference>
<feature type="compositionally biased region" description="Low complexity" evidence="6">
    <location>
        <begin position="322"/>
        <end position="331"/>
    </location>
</feature>
<organism evidence="7 8">
    <name type="scientific">Laccaria amethystina LaAM-08-1</name>
    <dbReference type="NCBI Taxonomy" id="1095629"/>
    <lineage>
        <taxon>Eukaryota</taxon>
        <taxon>Fungi</taxon>
        <taxon>Dikarya</taxon>
        <taxon>Basidiomycota</taxon>
        <taxon>Agaricomycotina</taxon>
        <taxon>Agaricomycetes</taxon>
        <taxon>Agaricomycetidae</taxon>
        <taxon>Agaricales</taxon>
        <taxon>Agaricineae</taxon>
        <taxon>Hydnangiaceae</taxon>
        <taxon>Laccaria</taxon>
    </lineage>
</organism>
<gene>
    <name evidence="7" type="ORF">K443DRAFT_673996</name>
</gene>
<keyword evidence="2" id="KW-0678">Repressor</keyword>
<dbReference type="OrthoDB" id="70376at2759"/>
<keyword evidence="4" id="KW-0804">Transcription</keyword>
<name>A0A0C9XYF4_9AGAR</name>
<keyword evidence="3" id="KW-0805">Transcription regulation</keyword>
<feature type="region of interest" description="Disordered" evidence="6">
    <location>
        <begin position="157"/>
        <end position="177"/>
    </location>
</feature>
<dbReference type="GO" id="GO:0010468">
    <property type="term" value="P:regulation of gene expression"/>
    <property type="evidence" value="ECO:0007669"/>
    <property type="project" value="UniProtKB-ARBA"/>
</dbReference>
<dbReference type="GO" id="GO:0005654">
    <property type="term" value="C:nucleoplasm"/>
    <property type="evidence" value="ECO:0007669"/>
    <property type="project" value="UniProtKB-ARBA"/>
</dbReference>
<keyword evidence="5" id="KW-0539">Nucleus</keyword>
<evidence type="ECO:0000256" key="5">
    <source>
        <dbReference type="ARBA" id="ARBA00023242"/>
    </source>
</evidence>
<feature type="compositionally biased region" description="Basic and acidic residues" evidence="6">
    <location>
        <begin position="157"/>
        <end position="170"/>
    </location>
</feature>
<dbReference type="HOGENOM" id="CLU_071644_0_0_1"/>
<evidence type="ECO:0000256" key="4">
    <source>
        <dbReference type="ARBA" id="ARBA00023163"/>
    </source>
</evidence>
<protein>
    <submittedName>
        <fullName evidence="7">Unplaced genomic scaffold K443scaffold_16, whole genome shotgun sequence</fullName>
    </submittedName>
</protein>
<sequence>MHPQPGIFSVPSSYGVPHKSSRAWNYPADVSDMSIYHIVGPSSRTHGDESNRKEISGRVVKEMIDRRDHGRHFTESTSALHSTSIQLSTQPETYALYNIRLFPLSLERSAMLAQVELEERHTLECIQVAYDEERERVEEEWRKGRERVRERLNEGIEEKRRRAREEKDGEGTLGDASLDTHFRLPITRKLRNKLGTSPPPTPLPPFSSVNGPREHVSCLPITSGPFLNPHSLSVDELPSPFPFPLTSTSIPNGSASTRALGAGIGSAGGRKRPKGGGVHQSQVVGGLGKSLAIFMSQSVKESEVDGDLGEIRRRNKRKRAKAASLAKSNVA</sequence>
<accession>A0A0C9XYF4</accession>